<evidence type="ECO:0000313" key="2">
    <source>
        <dbReference type="Proteomes" id="UP000593573"/>
    </source>
</evidence>
<feature type="non-terminal residue" evidence="1">
    <location>
        <position position="183"/>
    </location>
</feature>
<name>A0A7J8TPQ2_9ROSI</name>
<dbReference type="AlphaFoldDB" id="A0A7J8TPQ2"/>
<keyword evidence="2" id="KW-1185">Reference proteome</keyword>
<dbReference type="EMBL" id="JABFAB010000001">
    <property type="protein sequence ID" value="MBA0640065.1"/>
    <property type="molecule type" value="Genomic_DNA"/>
</dbReference>
<proteinExistence type="predicted"/>
<evidence type="ECO:0008006" key="3">
    <source>
        <dbReference type="Google" id="ProtNLM"/>
    </source>
</evidence>
<comment type="caution">
    <text evidence="1">The sequence shown here is derived from an EMBL/GenBank/DDBJ whole genome shotgun (WGS) entry which is preliminary data.</text>
</comment>
<dbReference type="OrthoDB" id="10511256at2759"/>
<reference evidence="1 2" key="1">
    <citation type="journal article" date="2019" name="Genome Biol. Evol.">
        <title>Insights into the evolution of the New World diploid cottons (Gossypium, subgenus Houzingenia) based on genome sequencing.</title>
        <authorList>
            <person name="Grover C.E."/>
            <person name="Arick M.A. 2nd"/>
            <person name="Thrash A."/>
            <person name="Conover J.L."/>
            <person name="Sanders W.S."/>
            <person name="Peterson D.G."/>
            <person name="Frelichowski J.E."/>
            <person name="Scheffler J.A."/>
            <person name="Scheffler B.E."/>
            <person name="Wendel J.F."/>
        </authorList>
    </citation>
    <scope>NUCLEOTIDE SEQUENCE [LARGE SCALE GENOMIC DNA]</scope>
    <source>
        <strain evidence="1">57</strain>
        <tissue evidence="1">Leaf</tissue>
    </source>
</reference>
<accession>A0A7J8TPQ2</accession>
<organism evidence="1 2">
    <name type="scientific">Gossypium klotzschianum</name>
    <dbReference type="NCBI Taxonomy" id="34286"/>
    <lineage>
        <taxon>Eukaryota</taxon>
        <taxon>Viridiplantae</taxon>
        <taxon>Streptophyta</taxon>
        <taxon>Embryophyta</taxon>
        <taxon>Tracheophyta</taxon>
        <taxon>Spermatophyta</taxon>
        <taxon>Magnoliopsida</taxon>
        <taxon>eudicotyledons</taxon>
        <taxon>Gunneridae</taxon>
        <taxon>Pentapetalae</taxon>
        <taxon>rosids</taxon>
        <taxon>malvids</taxon>
        <taxon>Malvales</taxon>
        <taxon>Malvaceae</taxon>
        <taxon>Malvoideae</taxon>
        <taxon>Gossypium</taxon>
    </lineage>
</organism>
<gene>
    <name evidence="1" type="ORF">Goklo_023047</name>
</gene>
<dbReference type="Proteomes" id="UP000593573">
    <property type="component" value="Unassembled WGS sequence"/>
</dbReference>
<evidence type="ECO:0000313" key="1">
    <source>
        <dbReference type="EMBL" id="MBA0640065.1"/>
    </source>
</evidence>
<sequence length="183" mass="21187">MAYDNGKDKSMKLPNSFFLVSVIDEEKEKAPDEVWDTKALAPYVDMKQKRFYMFFGIVWLQRKCGCMSFQVINKTERVIRNSSTGSMLHNKDGNWILGYNRYQAVVLLIKQNSRVIKALTNKGMEDSGIIVLRRVHGTMRSKGKWRIRYVHRGKNLVADQLAKLCLAWKSSLQIFNVPLPPNE</sequence>
<protein>
    <recommendedName>
        <fullName evidence="3">RNase H type-1 domain-containing protein</fullName>
    </recommendedName>
</protein>